<name>A0A512TQI6_CLOBU</name>
<evidence type="ECO:0000313" key="8">
    <source>
        <dbReference type="Proteomes" id="UP000474042"/>
    </source>
</evidence>
<dbReference type="Pfam" id="PF12799">
    <property type="entry name" value="LRR_4"/>
    <property type="match status" value="1"/>
</dbReference>
<reference evidence="6 8" key="2">
    <citation type="submission" date="2020-01" db="EMBL/GenBank/DDBJ databases">
        <title>Genome sequence of a 1,3-propanediol producer, Clostridium butyricum S3.</title>
        <authorList>
            <person name="Zhou J."/>
        </authorList>
    </citation>
    <scope>NUCLEOTIDE SEQUENCE [LARGE SCALE GENOMIC DNA]</scope>
    <source>
        <strain evidence="6 8">S3</strain>
    </source>
</reference>
<dbReference type="InterPro" id="IPR051824">
    <property type="entry name" value="LRR_Rcpt-Like_S/T_Kinase"/>
</dbReference>
<organism evidence="5 7">
    <name type="scientific">Clostridium butyricum</name>
    <dbReference type="NCBI Taxonomy" id="1492"/>
    <lineage>
        <taxon>Bacteria</taxon>
        <taxon>Bacillati</taxon>
        <taxon>Bacillota</taxon>
        <taxon>Clostridia</taxon>
        <taxon>Eubacteriales</taxon>
        <taxon>Clostridiaceae</taxon>
        <taxon>Clostridium</taxon>
    </lineage>
</organism>
<feature type="repeat" description="Cell wall-binding" evidence="3">
    <location>
        <begin position="237"/>
        <end position="256"/>
    </location>
</feature>
<keyword evidence="4" id="KW-0732">Signal</keyword>
<dbReference type="Pfam" id="PF01473">
    <property type="entry name" value="Choline_bind_1"/>
    <property type="match status" value="1"/>
</dbReference>
<protein>
    <submittedName>
        <fullName evidence="6">Cell wall-binding protein</fullName>
    </submittedName>
</protein>
<dbReference type="PROSITE" id="PS51450">
    <property type="entry name" value="LRR"/>
    <property type="match status" value="1"/>
</dbReference>
<keyword evidence="2" id="KW-0677">Repeat</keyword>
<dbReference type="PROSITE" id="PS51170">
    <property type="entry name" value="CW"/>
    <property type="match status" value="1"/>
</dbReference>
<dbReference type="Proteomes" id="UP000321089">
    <property type="component" value="Unassembled WGS sequence"/>
</dbReference>
<evidence type="ECO:0000256" key="3">
    <source>
        <dbReference type="PROSITE-ProRule" id="PRU00591"/>
    </source>
</evidence>
<feature type="signal peptide" evidence="4">
    <location>
        <begin position="1"/>
        <end position="27"/>
    </location>
</feature>
<comment type="caution">
    <text evidence="5">The sequence shown here is derived from an EMBL/GenBank/DDBJ whole genome shotgun (WGS) entry which is preliminary data.</text>
</comment>
<proteinExistence type="predicted"/>
<dbReference type="InterPro" id="IPR032675">
    <property type="entry name" value="LRR_dom_sf"/>
</dbReference>
<evidence type="ECO:0000256" key="1">
    <source>
        <dbReference type="ARBA" id="ARBA00022614"/>
    </source>
</evidence>
<accession>A0A512TQI6</accession>
<dbReference type="Proteomes" id="UP000474042">
    <property type="component" value="Unassembled WGS sequence"/>
</dbReference>
<dbReference type="SUPFAM" id="SSF69360">
    <property type="entry name" value="Cell wall binding repeat"/>
    <property type="match status" value="1"/>
</dbReference>
<dbReference type="Pfam" id="PF19127">
    <property type="entry name" value="Choline_bind_3"/>
    <property type="match status" value="1"/>
</dbReference>
<dbReference type="Gene3D" id="3.90.1720.10">
    <property type="entry name" value="endopeptidase domain like (from Nostoc punctiforme)"/>
    <property type="match status" value="1"/>
</dbReference>
<evidence type="ECO:0000313" key="7">
    <source>
        <dbReference type="Proteomes" id="UP000321089"/>
    </source>
</evidence>
<dbReference type="Gene3D" id="3.80.10.10">
    <property type="entry name" value="Ribonuclease Inhibitor"/>
    <property type="match status" value="1"/>
</dbReference>
<dbReference type="AlphaFoldDB" id="A0A512TQI6"/>
<evidence type="ECO:0000313" key="6">
    <source>
        <dbReference type="EMBL" id="NAS18693.1"/>
    </source>
</evidence>
<sequence>MTYKKNRLLALGIITIGLSFISTNVNAEIKKTEVYEETMQNEKLLANDTSIKEKTQSDYKIKRNWLTEEVASQLNKDFKDLTTEDFEHIIKIDFRYKKIDDTIPDEIALLKNLQYLDLNYCRLYGDIPEEIANMTNLTHLDLGDNKLGKLPESLEKKIIDGDYAYCDVEGNQLRLEKGWHLLKGNWTYIDRYGERLTGVQTIDKVTYDFGEQGFIKEGWEQVDNIWHYYDRVSGMIKNDWKLINSKWYYFNADGIMVTGLQNIQGTKFCFAPSGEMLTGFQNIGGYNYSFCESGGMQYGLVNVNGKQYYFDETTGIMATNTEKVINGKKYIFAADGSGSIKSNVWIDNYTYIQANGQTVNTYYDYSHSNTNYQLFKYMTDLGNQISVDRTAVALHGGITSNNCVYFASEALRRVGVGIPTSTCNTYELENELKYMGFVPCYDLSQLKPGDIVFTNNYSHVYIFMCWDTDGYAYIVDNQSYNFDNKILHKRQVYQDTSITDRATHFYYYPN</sequence>
<dbReference type="RefSeq" id="WP_024040141.1">
    <property type="nucleotide sequence ID" value="NZ_BKBC01000045.1"/>
</dbReference>
<dbReference type="EMBL" id="BKBC01000045">
    <property type="protein sequence ID" value="GEQ22321.1"/>
    <property type="molecule type" value="Genomic_DNA"/>
</dbReference>
<dbReference type="EMBL" id="WOFV02000040">
    <property type="protein sequence ID" value="NAS18693.1"/>
    <property type="molecule type" value="Genomic_DNA"/>
</dbReference>
<keyword evidence="1" id="KW-0433">Leucine-rich repeat</keyword>
<evidence type="ECO:0000313" key="5">
    <source>
        <dbReference type="EMBL" id="GEQ22321.1"/>
    </source>
</evidence>
<evidence type="ECO:0000256" key="4">
    <source>
        <dbReference type="SAM" id="SignalP"/>
    </source>
</evidence>
<dbReference type="InterPro" id="IPR001611">
    <property type="entry name" value="Leu-rich_rpt"/>
</dbReference>
<evidence type="ECO:0000256" key="2">
    <source>
        <dbReference type="ARBA" id="ARBA00022737"/>
    </source>
</evidence>
<dbReference type="InterPro" id="IPR025875">
    <property type="entry name" value="Leu-rich_rpt_4"/>
</dbReference>
<reference evidence="5 7" key="1">
    <citation type="submission" date="2019-07" db="EMBL/GenBank/DDBJ databases">
        <title>Whole genome shotgun sequence of Clostridium butyricum NBRC 3858.</title>
        <authorList>
            <person name="Hosoyama A."/>
            <person name="Uohara A."/>
            <person name="Ohji S."/>
            <person name="Ichikawa N."/>
        </authorList>
    </citation>
    <scope>NUCLEOTIDE SEQUENCE [LARGE SCALE GENOMIC DNA]</scope>
    <source>
        <strain evidence="5 7">NBRC 3858</strain>
    </source>
</reference>
<dbReference type="Gene3D" id="2.10.270.10">
    <property type="entry name" value="Cholin Binding"/>
    <property type="match status" value="2"/>
</dbReference>
<dbReference type="InterPro" id="IPR018337">
    <property type="entry name" value="Cell_wall/Cho-bd_repeat"/>
</dbReference>
<dbReference type="PANTHER" id="PTHR48006">
    <property type="entry name" value="LEUCINE-RICH REPEAT-CONTAINING PROTEIN DDB_G0281931-RELATED"/>
    <property type="match status" value="1"/>
</dbReference>
<dbReference type="SUPFAM" id="SSF52058">
    <property type="entry name" value="L domain-like"/>
    <property type="match status" value="1"/>
</dbReference>
<feature type="chain" id="PRO_5044096280" evidence="4">
    <location>
        <begin position="28"/>
        <end position="510"/>
    </location>
</feature>
<gene>
    <name evidence="5" type="ORF">CBU02nite_28270</name>
    <name evidence="6" type="ORF">GND98_012645</name>
</gene>